<dbReference type="InterPro" id="IPR050905">
    <property type="entry name" value="Plant_NBS-LRR"/>
</dbReference>
<feature type="domain" description="Disease resistance protein At4g27190-like leucine-rich repeats" evidence="4">
    <location>
        <begin position="323"/>
        <end position="463"/>
    </location>
</feature>
<protein>
    <submittedName>
        <fullName evidence="6">Uncharacterized protein</fullName>
    </submittedName>
</protein>
<dbReference type="Pfam" id="PF23598">
    <property type="entry name" value="LRR_14"/>
    <property type="match status" value="1"/>
</dbReference>
<comment type="caution">
    <text evidence="6">The sequence shown here is derived from an EMBL/GenBank/DDBJ whole genome shotgun (WGS) entry which is preliminary data.</text>
</comment>
<sequence length="799" mass="92063">MQGLKVLEFNRINLTSLPSSIGCLKTLCTLRLRNCDLEDIAIIGELGNLEILDLRRSRMKMLPKKIGQLTRLKLLDLSDCDKLQVITPNVLSKLSKLEELYLYDSFDKWEVEGIENPRSNSSLVELQRLSRLTTLEVHIPDVEAIPKDNLFFGKMERYKISIGDEKYNDRGMGTSRMLKLKVNKSIHSVDGIKHLLGETQSLHLDGMEDVGEMQMLYHPNVESFGQLRYMKVKNCNMMKNLFSFSIVKRLCQLEELEISDCENITNLIVEKEEVDENDILEFNKLRILKLNKLNRFSGSWCSAITFQSSTCLFDKKVNFPVLEKLEIRGMDNLERLWADQLVEHSFSKLTSISLWKCPKLLNVFPGNMLTRLQRLERLIIKRCKSVEEIIYEGGNSSSGGMPSLSPQIIQSDVEFPNLTSLTLRKLPNLKSIHHNKMHTINWPSLKQMEVKECHRVGIVFAKSGETSSEQPLFWVNQSTFPNLHKLTLGWHCNNSQQQQQLLSLYFPHLKLVKLWGYPKEVTVLPSYLLSLPNLQKLEISDSCFKEMIFQSEEGGEEKPASLLLSQITKLRLDSLKELMHLWKEKEGFPNLRILHVSRCRELKVYLIPSSVSFENLVTLEVKKCNGIIKLITHSTAKSLVHLKKMSIWQCQNIEEIIQGGDDDDDDEISFPQLNSLKLEDLPKLESFCSSDKYSFGFPSLQFLLLHKCPKMKMFSQRHSNTPLLHKVQLDKHGFLERWEGSLDITIQKLFRRENSHYTNGGQIIPLVQNLKKEVQNSVKDQDIYSTSKEDQSKPSTSST</sequence>
<dbReference type="InterPro" id="IPR055414">
    <property type="entry name" value="LRR_R13L4/SHOC2-like"/>
</dbReference>
<keyword evidence="7" id="KW-1185">Reference proteome</keyword>
<dbReference type="InterPro" id="IPR057135">
    <property type="entry name" value="At4g27190-like_LRR"/>
</dbReference>
<proteinExistence type="predicted"/>
<feature type="domain" description="Disease resistance protein At4g27190-like leucine-rich repeats" evidence="4">
    <location>
        <begin position="193"/>
        <end position="262"/>
    </location>
</feature>
<organism evidence="6 7">
    <name type="scientific">Hibiscus sabdariffa</name>
    <name type="common">roselle</name>
    <dbReference type="NCBI Taxonomy" id="183260"/>
    <lineage>
        <taxon>Eukaryota</taxon>
        <taxon>Viridiplantae</taxon>
        <taxon>Streptophyta</taxon>
        <taxon>Embryophyta</taxon>
        <taxon>Tracheophyta</taxon>
        <taxon>Spermatophyta</taxon>
        <taxon>Magnoliopsida</taxon>
        <taxon>eudicotyledons</taxon>
        <taxon>Gunneridae</taxon>
        <taxon>Pentapetalae</taxon>
        <taxon>rosids</taxon>
        <taxon>malvids</taxon>
        <taxon>Malvales</taxon>
        <taxon>Malvaceae</taxon>
        <taxon>Malvoideae</taxon>
        <taxon>Hibiscus</taxon>
    </lineage>
</organism>
<evidence type="ECO:0000256" key="3">
    <source>
        <dbReference type="SAM" id="MobiDB-lite"/>
    </source>
</evidence>
<evidence type="ECO:0000259" key="4">
    <source>
        <dbReference type="Pfam" id="PF23247"/>
    </source>
</evidence>
<keyword evidence="2" id="KW-0611">Plant defense</keyword>
<dbReference type="InterPro" id="IPR032675">
    <property type="entry name" value="LRR_dom_sf"/>
</dbReference>
<dbReference type="SUPFAM" id="SSF52058">
    <property type="entry name" value="L domain-like"/>
    <property type="match status" value="2"/>
</dbReference>
<dbReference type="Proteomes" id="UP001472677">
    <property type="component" value="Unassembled WGS sequence"/>
</dbReference>
<dbReference type="PROSITE" id="PS51257">
    <property type="entry name" value="PROKAR_LIPOPROTEIN"/>
    <property type="match status" value="1"/>
</dbReference>
<dbReference type="Gene3D" id="3.80.10.10">
    <property type="entry name" value="Ribonuclease Inhibitor"/>
    <property type="match status" value="3"/>
</dbReference>
<reference evidence="6 7" key="1">
    <citation type="journal article" date="2024" name="G3 (Bethesda)">
        <title>Genome assembly of Hibiscus sabdariffa L. provides insights into metabolisms of medicinal natural products.</title>
        <authorList>
            <person name="Kim T."/>
        </authorList>
    </citation>
    <scope>NUCLEOTIDE SEQUENCE [LARGE SCALE GENOMIC DNA]</scope>
    <source>
        <strain evidence="6">TK-2024</strain>
        <tissue evidence="6">Old leaves</tissue>
    </source>
</reference>
<gene>
    <name evidence="6" type="ORF">V6N12_057506</name>
</gene>
<feature type="compositionally biased region" description="Basic and acidic residues" evidence="3">
    <location>
        <begin position="777"/>
        <end position="792"/>
    </location>
</feature>
<evidence type="ECO:0000313" key="7">
    <source>
        <dbReference type="Proteomes" id="UP001472677"/>
    </source>
</evidence>
<evidence type="ECO:0000256" key="2">
    <source>
        <dbReference type="ARBA" id="ARBA00022821"/>
    </source>
</evidence>
<dbReference type="PANTHER" id="PTHR33463:SF149">
    <property type="entry name" value="NB-ARC DOMAIN-CONTAINING PROTEIN"/>
    <property type="match status" value="1"/>
</dbReference>
<dbReference type="EMBL" id="JBBPBM010000066">
    <property type="protein sequence ID" value="KAK8514606.1"/>
    <property type="molecule type" value="Genomic_DNA"/>
</dbReference>
<dbReference type="Pfam" id="PF23247">
    <property type="entry name" value="LRR_RPS2"/>
    <property type="match status" value="3"/>
</dbReference>
<accession>A0ABR2C5P1</accession>
<evidence type="ECO:0000259" key="5">
    <source>
        <dbReference type="Pfam" id="PF23598"/>
    </source>
</evidence>
<feature type="region of interest" description="Disordered" evidence="3">
    <location>
        <begin position="777"/>
        <end position="799"/>
    </location>
</feature>
<evidence type="ECO:0000313" key="6">
    <source>
        <dbReference type="EMBL" id="KAK8514606.1"/>
    </source>
</evidence>
<keyword evidence="1" id="KW-0677">Repeat</keyword>
<feature type="domain" description="Disease resistance protein At4g27190-like leucine-rich repeats" evidence="4">
    <location>
        <begin position="610"/>
        <end position="712"/>
    </location>
</feature>
<dbReference type="PANTHER" id="PTHR33463">
    <property type="entry name" value="NB-ARC DOMAIN-CONTAINING PROTEIN-RELATED"/>
    <property type="match status" value="1"/>
</dbReference>
<feature type="domain" description="Disease resistance R13L4/SHOC-2-like LRR" evidence="5">
    <location>
        <begin position="43"/>
        <end position="142"/>
    </location>
</feature>
<name>A0ABR2C5P1_9ROSI</name>
<evidence type="ECO:0000256" key="1">
    <source>
        <dbReference type="ARBA" id="ARBA00022737"/>
    </source>
</evidence>